<feature type="region of interest" description="Disordered" evidence="1">
    <location>
        <begin position="256"/>
        <end position="301"/>
    </location>
</feature>
<dbReference type="SUPFAM" id="SSF50346">
    <property type="entry name" value="PRC-barrel domain"/>
    <property type="match status" value="1"/>
</dbReference>
<dbReference type="Proteomes" id="UP000245629">
    <property type="component" value="Chromosome 2"/>
</dbReference>
<evidence type="ECO:0000313" key="4">
    <source>
        <dbReference type="Proteomes" id="UP000245629"/>
    </source>
</evidence>
<reference evidence="4" key="1">
    <citation type="submission" date="2018-05" db="EMBL/GenBank/DDBJ databases">
        <title>Azospirillum thermophila sp. nov., a novel isolated from hot spring.</title>
        <authorList>
            <person name="Zhao Z."/>
        </authorList>
    </citation>
    <scope>NUCLEOTIDE SEQUENCE [LARGE SCALE GENOMIC DNA]</scope>
    <source>
        <strain evidence="4">CFH 70021</strain>
    </source>
</reference>
<evidence type="ECO:0000256" key="1">
    <source>
        <dbReference type="SAM" id="MobiDB-lite"/>
    </source>
</evidence>
<evidence type="ECO:0000313" key="3">
    <source>
        <dbReference type="EMBL" id="AWK87984.1"/>
    </source>
</evidence>
<organism evidence="3 4">
    <name type="scientific">Azospirillum thermophilum</name>
    <dbReference type="NCBI Taxonomy" id="2202148"/>
    <lineage>
        <taxon>Bacteria</taxon>
        <taxon>Pseudomonadati</taxon>
        <taxon>Pseudomonadota</taxon>
        <taxon>Alphaproteobacteria</taxon>
        <taxon>Rhodospirillales</taxon>
        <taxon>Azospirillaceae</taxon>
        <taxon>Azospirillum</taxon>
    </lineage>
</organism>
<dbReference type="InterPro" id="IPR011033">
    <property type="entry name" value="PRC_barrel-like_sf"/>
</dbReference>
<accession>A0A2S2CTY9</accession>
<feature type="compositionally biased region" description="Low complexity" evidence="1">
    <location>
        <begin position="273"/>
        <end position="293"/>
    </location>
</feature>
<dbReference type="EMBL" id="CP029353">
    <property type="protein sequence ID" value="AWK87984.1"/>
    <property type="molecule type" value="Genomic_DNA"/>
</dbReference>
<proteinExistence type="predicted"/>
<protein>
    <recommendedName>
        <fullName evidence="2">PRC-barrel domain-containing protein</fullName>
    </recommendedName>
</protein>
<dbReference type="OrthoDB" id="8021018at2"/>
<name>A0A2S2CTY9_9PROT</name>
<feature type="domain" description="PRC-barrel" evidence="2">
    <location>
        <begin position="112"/>
        <end position="186"/>
    </location>
</feature>
<dbReference type="PANTHER" id="PTHR36505">
    <property type="entry name" value="BLR1072 PROTEIN"/>
    <property type="match status" value="1"/>
</dbReference>
<dbReference type="KEGG" id="azz:DEW08_11855"/>
<dbReference type="Gene3D" id="2.30.30.240">
    <property type="entry name" value="PRC-barrel domain"/>
    <property type="match status" value="1"/>
</dbReference>
<dbReference type="Pfam" id="PF05239">
    <property type="entry name" value="PRC"/>
    <property type="match status" value="1"/>
</dbReference>
<dbReference type="InterPro" id="IPR027275">
    <property type="entry name" value="PRC-brl_dom"/>
</dbReference>
<dbReference type="PANTHER" id="PTHR36505:SF1">
    <property type="entry name" value="BLR1072 PROTEIN"/>
    <property type="match status" value="1"/>
</dbReference>
<gene>
    <name evidence="3" type="ORF">DEW08_11855</name>
</gene>
<sequence>MQHARFQAGGVLDDTPAARRHPGGALVLWPALTPALAADPCAEGLDRLGQRIAALEAAGPQIPAAVTPQETAQLRALQQVAQRTAQAGNAQGCAVILAQAEALQRAIGKPRVVAAEDLQRATLRGSDGEQVGKVSELVVDPTTGRVAYAVVELSGFLGLSERHFPVPWALFQPSGDGYVLNVPKDRLTGAPQFTSSNRPDMSDRQWAMALHTYYGVPPYWVQDGAALAAAGAMPGGNGAAPAALQQEVQRLSQEVDRLNGELAQAHGGPGPADGPAAGSSGGEAPPSGAAGNAPSPPAANQ</sequence>
<evidence type="ECO:0000259" key="2">
    <source>
        <dbReference type="Pfam" id="PF05239"/>
    </source>
</evidence>
<keyword evidence="4" id="KW-1185">Reference proteome</keyword>
<dbReference type="AlphaFoldDB" id="A0A2S2CTY9"/>